<evidence type="ECO:0000256" key="2">
    <source>
        <dbReference type="PROSITE-ProRule" id="PRU00169"/>
    </source>
</evidence>
<protein>
    <submittedName>
        <fullName evidence="5">Response regulator receiver domain-containing protein</fullName>
    </submittedName>
</protein>
<comment type="caution">
    <text evidence="5">The sequence shown here is derived from an EMBL/GenBank/DDBJ whole genome shotgun (WGS) entry which is preliminary data.</text>
</comment>
<dbReference type="GO" id="GO:0000160">
    <property type="term" value="P:phosphorelay signal transduction system"/>
    <property type="evidence" value="ECO:0007669"/>
    <property type="project" value="InterPro"/>
</dbReference>
<dbReference type="InterPro" id="IPR011006">
    <property type="entry name" value="CheY-like_superfamily"/>
</dbReference>
<feature type="coiled-coil region" evidence="3">
    <location>
        <begin position="124"/>
        <end position="156"/>
    </location>
</feature>
<feature type="modified residue" description="4-aspartylphosphate" evidence="2">
    <location>
        <position position="58"/>
    </location>
</feature>
<evidence type="ECO:0000256" key="3">
    <source>
        <dbReference type="SAM" id="Coils"/>
    </source>
</evidence>
<dbReference type="Gene3D" id="3.40.50.2300">
    <property type="match status" value="1"/>
</dbReference>
<evidence type="ECO:0000259" key="4">
    <source>
        <dbReference type="PROSITE" id="PS50110"/>
    </source>
</evidence>
<keyword evidence="6" id="KW-1185">Reference proteome</keyword>
<gene>
    <name evidence="5" type="ORF">DES53_112161</name>
</gene>
<dbReference type="InterPro" id="IPR001789">
    <property type="entry name" value="Sig_transdc_resp-reg_receiver"/>
</dbReference>
<dbReference type="PROSITE" id="PS50110">
    <property type="entry name" value="RESPONSE_REGULATORY"/>
    <property type="match status" value="1"/>
</dbReference>
<dbReference type="SMART" id="SM00448">
    <property type="entry name" value="REC"/>
    <property type="match status" value="1"/>
</dbReference>
<dbReference type="AlphaFoldDB" id="A0A366H9R2"/>
<feature type="domain" description="Response regulatory" evidence="4">
    <location>
        <begin position="9"/>
        <end position="123"/>
    </location>
</feature>
<sequence length="217" mass="24681">MNSKISPRTVRVVDDDEGISRLIARLLQREGYLTESARSGAEAVDWLRIKRADLMLLDLKLRDMEGTELLDILEKQQCGIPFIVITGQGDERVAVKLMKQGALDYVAKDSNFLEHLPAAVKRSLAQLEREAALAKSEEERRRLERELLAISEQEQRRIGHDLHNGLVWTRFLTCSSGVSPLAHPQMRTRSVPSQTMSRTPFSRPACLPVAFHPCRWR</sequence>
<dbReference type="InterPro" id="IPR050595">
    <property type="entry name" value="Bact_response_regulator"/>
</dbReference>
<organism evidence="5 6">
    <name type="scientific">Roseimicrobium gellanilyticum</name>
    <dbReference type="NCBI Taxonomy" id="748857"/>
    <lineage>
        <taxon>Bacteria</taxon>
        <taxon>Pseudomonadati</taxon>
        <taxon>Verrucomicrobiota</taxon>
        <taxon>Verrucomicrobiia</taxon>
        <taxon>Verrucomicrobiales</taxon>
        <taxon>Verrucomicrobiaceae</taxon>
        <taxon>Roseimicrobium</taxon>
    </lineage>
</organism>
<name>A0A366H9R2_9BACT</name>
<dbReference type="PANTHER" id="PTHR44591:SF3">
    <property type="entry name" value="RESPONSE REGULATORY DOMAIN-CONTAINING PROTEIN"/>
    <property type="match status" value="1"/>
</dbReference>
<dbReference type="Pfam" id="PF00072">
    <property type="entry name" value="Response_reg"/>
    <property type="match status" value="1"/>
</dbReference>
<reference evidence="5 6" key="1">
    <citation type="submission" date="2018-06" db="EMBL/GenBank/DDBJ databases">
        <title>Genomic Encyclopedia of Type Strains, Phase IV (KMG-IV): sequencing the most valuable type-strain genomes for metagenomic binning, comparative biology and taxonomic classification.</title>
        <authorList>
            <person name="Goeker M."/>
        </authorList>
    </citation>
    <scope>NUCLEOTIDE SEQUENCE [LARGE SCALE GENOMIC DNA]</scope>
    <source>
        <strain evidence="5 6">DSM 25532</strain>
    </source>
</reference>
<proteinExistence type="predicted"/>
<evidence type="ECO:0000256" key="1">
    <source>
        <dbReference type="ARBA" id="ARBA00022553"/>
    </source>
</evidence>
<dbReference type="SUPFAM" id="SSF52172">
    <property type="entry name" value="CheY-like"/>
    <property type="match status" value="1"/>
</dbReference>
<dbReference type="EMBL" id="QNRR01000012">
    <property type="protein sequence ID" value="RBP38163.1"/>
    <property type="molecule type" value="Genomic_DNA"/>
</dbReference>
<dbReference type="Proteomes" id="UP000253426">
    <property type="component" value="Unassembled WGS sequence"/>
</dbReference>
<dbReference type="RefSeq" id="WP_170157423.1">
    <property type="nucleotide sequence ID" value="NZ_QNRR01000012.1"/>
</dbReference>
<evidence type="ECO:0000313" key="6">
    <source>
        <dbReference type="Proteomes" id="UP000253426"/>
    </source>
</evidence>
<dbReference type="PANTHER" id="PTHR44591">
    <property type="entry name" value="STRESS RESPONSE REGULATOR PROTEIN 1"/>
    <property type="match status" value="1"/>
</dbReference>
<keyword evidence="1 2" id="KW-0597">Phosphoprotein</keyword>
<dbReference type="CDD" id="cd00156">
    <property type="entry name" value="REC"/>
    <property type="match status" value="1"/>
</dbReference>
<evidence type="ECO:0000313" key="5">
    <source>
        <dbReference type="EMBL" id="RBP38163.1"/>
    </source>
</evidence>
<keyword evidence="3" id="KW-0175">Coiled coil</keyword>
<accession>A0A366H9R2</accession>